<protein>
    <submittedName>
        <fullName evidence="1">Uncharacterized protein</fullName>
    </submittedName>
</protein>
<accession>X0RLI2</accession>
<sequence>AEEAFRRGLSQLESADFFLHSTSRDARFEQTRLLSDIAFDLTLLYQQQRRSTESTALLQRSITAWSQYTNMRVRFFDIDYDKFEEAYVFAMQRAAAFLESNSRPVSAEDMYQQLLATRKSRYDSEIKWRRENPTVFERLQNLAVGDHVEL</sequence>
<reference evidence="1" key="1">
    <citation type="journal article" date="2014" name="Front. Microbiol.">
        <title>High frequency of phylogenetically diverse reductive dehalogenase-homologous genes in deep subseafloor sedimentary metagenomes.</title>
        <authorList>
            <person name="Kawai M."/>
            <person name="Futagami T."/>
            <person name="Toyoda A."/>
            <person name="Takaki Y."/>
            <person name="Nishi S."/>
            <person name="Hori S."/>
            <person name="Arai W."/>
            <person name="Tsubouchi T."/>
            <person name="Morono Y."/>
            <person name="Uchiyama I."/>
            <person name="Ito T."/>
            <person name="Fujiyama A."/>
            <person name="Inagaki F."/>
            <person name="Takami H."/>
        </authorList>
    </citation>
    <scope>NUCLEOTIDE SEQUENCE</scope>
    <source>
        <strain evidence="1">Expedition CK06-06</strain>
    </source>
</reference>
<gene>
    <name evidence="1" type="ORF">S01H1_17166</name>
</gene>
<feature type="non-terminal residue" evidence="1">
    <location>
        <position position="1"/>
    </location>
</feature>
<evidence type="ECO:0000313" key="1">
    <source>
        <dbReference type="EMBL" id="GAF69653.1"/>
    </source>
</evidence>
<name>X0RLI2_9ZZZZ</name>
<comment type="caution">
    <text evidence="1">The sequence shown here is derived from an EMBL/GenBank/DDBJ whole genome shotgun (WGS) entry which is preliminary data.</text>
</comment>
<proteinExistence type="predicted"/>
<organism evidence="1">
    <name type="scientific">marine sediment metagenome</name>
    <dbReference type="NCBI Taxonomy" id="412755"/>
    <lineage>
        <taxon>unclassified sequences</taxon>
        <taxon>metagenomes</taxon>
        <taxon>ecological metagenomes</taxon>
    </lineage>
</organism>
<dbReference type="AlphaFoldDB" id="X0RLI2"/>
<dbReference type="EMBL" id="BARS01009086">
    <property type="protein sequence ID" value="GAF69653.1"/>
    <property type="molecule type" value="Genomic_DNA"/>
</dbReference>